<dbReference type="EMBL" id="JADKYU010000945">
    <property type="protein sequence ID" value="MBF4986050.1"/>
    <property type="molecule type" value="Genomic_DNA"/>
</dbReference>
<dbReference type="InterPro" id="IPR001036">
    <property type="entry name" value="Acrflvin-R"/>
</dbReference>
<sequence length="75" mass="8285">MKEGLAGKVAKVFMNSKLTVLLMIVFMVVGVYSSFLIPREEEPQIDVPMADIFVGYPGASPTEVESRVIKPLEQL</sequence>
<evidence type="ECO:0000313" key="3">
    <source>
        <dbReference type="Proteomes" id="UP001194729"/>
    </source>
</evidence>
<dbReference type="Pfam" id="PF00873">
    <property type="entry name" value="ACR_tran"/>
    <property type="match status" value="1"/>
</dbReference>
<dbReference type="Proteomes" id="UP001194729">
    <property type="component" value="Unassembled WGS sequence"/>
</dbReference>
<dbReference type="Gene3D" id="3.30.70.1430">
    <property type="entry name" value="Multidrug efflux transporter AcrB pore domain"/>
    <property type="match status" value="1"/>
</dbReference>
<dbReference type="PANTHER" id="PTHR32063">
    <property type="match status" value="1"/>
</dbReference>
<comment type="caution">
    <text evidence="2">The sequence shown here is derived from an EMBL/GenBank/DDBJ whole genome shotgun (WGS) entry which is preliminary data.</text>
</comment>
<dbReference type="PANTHER" id="PTHR32063:SF16">
    <property type="entry name" value="CATION EFFLUX SYSTEM (ACRB_ACRD_ACRF FAMILY)"/>
    <property type="match status" value="1"/>
</dbReference>
<feature type="transmembrane region" description="Helical" evidence="1">
    <location>
        <begin position="20"/>
        <end position="37"/>
    </location>
</feature>
<organism evidence="2 3">
    <name type="scientific">Nonlabens mediterrranea</name>
    <dbReference type="NCBI Taxonomy" id="1419947"/>
    <lineage>
        <taxon>Bacteria</taxon>
        <taxon>Pseudomonadati</taxon>
        <taxon>Bacteroidota</taxon>
        <taxon>Flavobacteriia</taxon>
        <taxon>Flavobacteriales</taxon>
        <taxon>Flavobacteriaceae</taxon>
        <taxon>Nonlabens</taxon>
    </lineage>
</organism>
<keyword evidence="1" id="KW-0472">Membrane</keyword>
<keyword evidence="3" id="KW-1185">Reference proteome</keyword>
<dbReference type="SUPFAM" id="SSF82693">
    <property type="entry name" value="Multidrug efflux transporter AcrB pore domain, PN1, PN2, PC1 and PC2 subdomains"/>
    <property type="match status" value="1"/>
</dbReference>
<evidence type="ECO:0000313" key="2">
    <source>
        <dbReference type="EMBL" id="MBF4986050.1"/>
    </source>
</evidence>
<reference evidence="2 3" key="1">
    <citation type="submission" date="2020-11" db="EMBL/GenBank/DDBJ databases">
        <title>P. mediterranea TC4 genome.</title>
        <authorList>
            <person name="Molmeret M."/>
        </authorList>
    </citation>
    <scope>NUCLEOTIDE SEQUENCE [LARGE SCALE GENOMIC DNA]</scope>
    <source>
        <strain evidence="2 3">TC4</strain>
    </source>
</reference>
<accession>A0ABS0A9N7</accession>
<dbReference type="Gene3D" id="1.20.1640.10">
    <property type="entry name" value="Multidrug efflux transporter AcrB transmembrane domain"/>
    <property type="match status" value="1"/>
</dbReference>
<name>A0ABS0A9N7_9FLAO</name>
<evidence type="ECO:0000256" key="1">
    <source>
        <dbReference type="SAM" id="Phobius"/>
    </source>
</evidence>
<proteinExistence type="predicted"/>
<keyword evidence="1" id="KW-1133">Transmembrane helix</keyword>
<protein>
    <submittedName>
        <fullName evidence="2">Efflux RND transporter permease subunit</fullName>
    </submittedName>
</protein>
<feature type="non-terminal residue" evidence="2">
    <location>
        <position position="75"/>
    </location>
</feature>
<gene>
    <name evidence="2" type="ORF">FNJ87_17535</name>
</gene>
<keyword evidence="1" id="KW-0812">Transmembrane</keyword>